<dbReference type="Proteomes" id="UP000264062">
    <property type="component" value="Unassembled WGS sequence"/>
</dbReference>
<organism evidence="6 7">
    <name type="scientific">candidate division WOR-3 bacterium</name>
    <dbReference type="NCBI Taxonomy" id="2052148"/>
    <lineage>
        <taxon>Bacteria</taxon>
        <taxon>Bacteria division WOR-3</taxon>
    </lineage>
</organism>
<evidence type="ECO:0000313" key="7">
    <source>
        <dbReference type="Proteomes" id="UP000264062"/>
    </source>
</evidence>
<accession>A0A350H8E8</accession>
<evidence type="ECO:0000256" key="4">
    <source>
        <dbReference type="ARBA" id="ARBA00022490"/>
    </source>
</evidence>
<comment type="function">
    <text evidence="5">Modulates RecA activity.</text>
</comment>
<dbReference type="GO" id="GO:0005737">
    <property type="term" value="C:cytoplasm"/>
    <property type="evidence" value="ECO:0007669"/>
    <property type="project" value="UniProtKB-SubCell"/>
</dbReference>
<dbReference type="InterPro" id="IPR036388">
    <property type="entry name" value="WH-like_DNA-bd_sf"/>
</dbReference>
<dbReference type="AlphaFoldDB" id="A0A350H8E8"/>
<dbReference type="GO" id="GO:0006282">
    <property type="term" value="P:regulation of DNA repair"/>
    <property type="evidence" value="ECO:0007669"/>
    <property type="project" value="UniProtKB-UniRule"/>
</dbReference>
<dbReference type="EMBL" id="DMZY01000042">
    <property type="protein sequence ID" value="HAV91814.1"/>
    <property type="molecule type" value="Genomic_DNA"/>
</dbReference>
<evidence type="ECO:0000313" key="6">
    <source>
        <dbReference type="EMBL" id="HAV91814.1"/>
    </source>
</evidence>
<proteinExistence type="inferred from homology"/>
<comment type="similarity">
    <text evidence="2 5">Belongs to the RecX family.</text>
</comment>
<evidence type="ECO:0000256" key="3">
    <source>
        <dbReference type="ARBA" id="ARBA00018111"/>
    </source>
</evidence>
<dbReference type="Gene3D" id="1.10.10.10">
    <property type="entry name" value="Winged helix-like DNA-binding domain superfamily/Winged helix DNA-binding domain"/>
    <property type="match status" value="1"/>
</dbReference>
<evidence type="ECO:0000256" key="1">
    <source>
        <dbReference type="ARBA" id="ARBA00004496"/>
    </source>
</evidence>
<gene>
    <name evidence="5" type="primary">recX</name>
    <name evidence="6" type="ORF">DCW38_01355</name>
</gene>
<dbReference type="InterPro" id="IPR003783">
    <property type="entry name" value="Regulatory_RecX"/>
</dbReference>
<sequence>MKITKIERAKKNKLKVNIFLDGEYSFSVFEDVFLKEKITNGMDISDEFVQKIKSLDLFESNKHYLLNILSKKNYTEKELYNKLYQRKLDKPAAKKLIEHIKKMGFLNDDKYMKDYFEYLVDSKKYSKMEILFKMKMKFNDDEKIRNIEEWLKDYDERDIINELLKKKFMNSDEKKRVSFFARKGFKYDDISCVLKKFNKEE</sequence>
<keyword evidence="4 5" id="KW-0963">Cytoplasm</keyword>
<evidence type="ECO:0000256" key="2">
    <source>
        <dbReference type="ARBA" id="ARBA00009695"/>
    </source>
</evidence>
<comment type="caution">
    <text evidence="6">The sequence shown here is derived from an EMBL/GenBank/DDBJ whole genome shotgun (WGS) entry which is preliminary data.</text>
</comment>
<evidence type="ECO:0000256" key="5">
    <source>
        <dbReference type="HAMAP-Rule" id="MF_01114"/>
    </source>
</evidence>
<reference evidence="6 7" key="1">
    <citation type="journal article" date="2018" name="Nat. Biotechnol.">
        <title>A standardized bacterial taxonomy based on genome phylogeny substantially revises the tree of life.</title>
        <authorList>
            <person name="Parks D.H."/>
            <person name="Chuvochina M."/>
            <person name="Waite D.W."/>
            <person name="Rinke C."/>
            <person name="Skarshewski A."/>
            <person name="Chaumeil P.A."/>
            <person name="Hugenholtz P."/>
        </authorList>
    </citation>
    <scope>NUCLEOTIDE SEQUENCE [LARGE SCALE GENOMIC DNA]</scope>
    <source>
        <strain evidence="6">UBA9956</strain>
    </source>
</reference>
<comment type="subcellular location">
    <subcellularLocation>
        <location evidence="1 5">Cytoplasm</location>
    </subcellularLocation>
</comment>
<protein>
    <recommendedName>
        <fullName evidence="3 5">Regulatory protein RecX</fullName>
    </recommendedName>
</protein>
<dbReference type="HAMAP" id="MF_01114">
    <property type="entry name" value="RecX"/>
    <property type="match status" value="1"/>
</dbReference>
<name>A0A350H8E8_UNCW3</name>